<dbReference type="SUPFAM" id="SSF56112">
    <property type="entry name" value="Protein kinase-like (PK-like)"/>
    <property type="match status" value="1"/>
</dbReference>
<proteinExistence type="predicted"/>
<dbReference type="OrthoDB" id="193931at2759"/>
<dbReference type="InterPro" id="IPR008271">
    <property type="entry name" value="Ser/Thr_kinase_AS"/>
</dbReference>
<comment type="catalytic activity">
    <reaction evidence="7">
        <text>L-threonyl-[protein] + ATP = O-phospho-L-threonyl-[protein] + ADP + H(+)</text>
        <dbReference type="Rhea" id="RHEA:46608"/>
        <dbReference type="Rhea" id="RHEA-COMP:11060"/>
        <dbReference type="Rhea" id="RHEA-COMP:11605"/>
        <dbReference type="ChEBI" id="CHEBI:15378"/>
        <dbReference type="ChEBI" id="CHEBI:30013"/>
        <dbReference type="ChEBI" id="CHEBI:30616"/>
        <dbReference type="ChEBI" id="CHEBI:61977"/>
        <dbReference type="ChEBI" id="CHEBI:456216"/>
        <dbReference type="EC" id="2.7.11.1"/>
    </reaction>
</comment>
<evidence type="ECO:0000256" key="3">
    <source>
        <dbReference type="ARBA" id="ARBA00022679"/>
    </source>
</evidence>
<feature type="domain" description="Protein kinase" evidence="11">
    <location>
        <begin position="7"/>
        <end position="269"/>
    </location>
</feature>
<keyword evidence="2" id="KW-0723">Serine/threonine-protein kinase</keyword>
<dbReference type="EMBL" id="NCKU01004855">
    <property type="protein sequence ID" value="RWS05354.1"/>
    <property type="molecule type" value="Genomic_DNA"/>
</dbReference>
<evidence type="ECO:0000313" key="13">
    <source>
        <dbReference type="Proteomes" id="UP000285301"/>
    </source>
</evidence>
<dbReference type="PROSITE" id="PS00108">
    <property type="entry name" value="PROTEIN_KINASE_ST"/>
    <property type="match status" value="1"/>
</dbReference>
<dbReference type="Pfam" id="PF00069">
    <property type="entry name" value="Pkinase"/>
    <property type="match status" value="1"/>
</dbReference>
<dbReference type="PROSITE" id="PS00107">
    <property type="entry name" value="PROTEIN_KINASE_ATP"/>
    <property type="match status" value="1"/>
</dbReference>
<evidence type="ECO:0000256" key="5">
    <source>
        <dbReference type="ARBA" id="ARBA00022777"/>
    </source>
</evidence>
<dbReference type="PANTHER" id="PTHR24346">
    <property type="entry name" value="MAP/MICROTUBULE AFFINITY-REGULATING KINASE"/>
    <property type="match status" value="1"/>
</dbReference>
<dbReference type="FunFam" id="1.10.510.10:FF:000571">
    <property type="entry name" value="Maternal embryonic leucine zipper kinase"/>
    <property type="match status" value="1"/>
</dbReference>
<dbReference type="SMART" id="SM00220">
    <property type="entry name" value="S_TKc"/>
    <property type="match status" value="1"/>
</dbReference>
<feature type="compositionally biased region" description="Basic and acidic residues" evidence="10">
    <location>
        <begin position="623"/>
        <end position="638"/>
    </location>
</feature>
<dbReference type="CDD" id="cd14003">
    <property type="entry name" value="STKc_AMPK-like"/>
    <property type="match status" value="1"/>
</dbReference>
<keyword evidence="4 9" id="KW-0547">Nucleotide-binding</keyword>
<feature type="region of interest" description="Disordered" evidence="10">
    <location>
        <begin position="620"/>
        <end position="644"/>
    </location>
</feature>
<name>A0A443QQL9_9ACAR</name>
<evidence type="ECO:0000256" key="1">
    <source>
        <dbReference type="ARBA" id="ARBA00012513"/>
    </source>
</evidence>
<gene>
    <name evidence="12" type="ORF">B4U79_14055</name>
</gene>
<feature type="non-terminal residue" evidence="12">
    <location>
        <position position="644"/>
    </location>
</feature>
<evidence type="ECO:0000256" key="10">
    <source>
        <dbReference type="SAM" id="MobiDB-lite"/>
    </source>
</evidence>
<evidence type="ECO:0000256" key="2">
    <source>
        <dbReference type="ARBA" id="ARBA00022527"/>
    </source>
</evidence>
<comment type="catalytic activity">
    <reaction evidence="8">
        <text>L-seryl-[protein] + ATP = O-phospho-L-seryl-[protein] + ADP + H(+)</text>
        <dbReference type="Rhea" id="RHEA:17989"/>
        <dbReference type="Rhea" id="RHEA-COMP:9863"/>
        <dbReference type="Rhea" id="RHEA-COMP:11604"/>
        <dbReference type="ChEBI" id="CHEBI:15378"/>
        <dbReference type="ChEBI" id="CHEBI:29999"/>
        <dbReference type="ChEBI" id="CHEBI:30616"/>
        <dbReference type="ChEBI" id="CHEBI:83421"/>
        <dbReference type="ChEBI" id="CHEBI:456216"/>
        <dbReference type="EC" id="2.7.11.1"/>
    </reaction>
</comment>
<dbReference type="GO" id="GO:0035556">
    <property type="term" value="P:intracellular signal transduction"/>
    <property type="evidence" value="ECO:0007669"/>
    <property type="project" value="TreeGrafter"/>
</dbReference>
<dbReference type="InterPro" id="IPR017441">
    <property type="entry name" value="Protein_kinase_ATP_BS"/>
</dbReference>
<protein>
    <recommendedName>
        <fullName evidence="1">non-specific serine/threonine protein kinase</fullName>
        <ecNumber evidence="1">2.7.11.1</ecNumber>
    </recommendedName>
</protein>
<dbReference type="PANTHER" id="PTHR24346:SF45">
    <property type="entry name" value="PROTEIN KINASE DOMAIN-CONTAINING PROTEIN"/>
    <property type="match status" value="1"/>
</dbReference>
<keyword evidence="6 9" id="KW-0067">ATP-binding</keyword>
<feature type="region of interest" description="Disordered" evidence="10">
    <location>
        <begin position="585"/>
        <end position="604"/>
    </location>
</feature>
<dbReference type="FunFam" id="3.30.200.20:FF:000003">
    <property type="entry name" value="Non-specific serine/threonine protein kinase"/>
    <property type="match status" value="1"/>
</dbReference>
<dbReference type="PROSITE" id="PS50011">
    <property type="entry name" value="PROTEIN_KINASE_DOM"/>
    <property type="match status" value="1"/>
</dbReference>
<dbReference type="GO" id="GO:0004674">
    <property type="term" value="F:protein serine/threonine kinase activity"/>
    <property type="evidence" value="ECO:0007669"/>
    <property type="project" value="UniProtKB-KW"/>
</dbReference>
<evidence type="ECO:0000256" key="7">
    <source>
        <dbReference type="ARBA" id="ARBA00047899"/>
    </source>
</evidence>
<keyword evidence="5 12" id="KW-0418">Kinase</keyword>
<dbReference type="STRING" id="1965070.A0A443QQL9"/>
<evidence type="ECO:0000256" key="4">
    <source>
        <dbReference type="ARBA" id="ARBA00022741"/>
    </source>
</evidence>
<sequence>MAAGLYDITNETLGKGHFAVVKLARHCLTGITLTSIFGELVAVKIIDKARLNNEGLQQLGLEIRLLSRLSEHEHPNIVKLYQVIDTKTKLYLVMEYCGRDVCDLYDYIQKRNSGNGLKESEAKHIFRQICSAIAYCHSLRIVHRDLKPENILICVQSENSLQNAKYPNVKLIDFGFSNQWDEGEKLRTSCGSLAYSAPEILLGDHYDGDKVDIWGLGCILYILLYGNCTFSTPPRPSVSESSISLIKSLLKRDPNSRLTIRQVLQHPWLSGSNREPIPKSDIITDLVKNISSKNQTGKSSLHDNIIDQMLSQKMCHSRDQIESALNKTKSTTDANGSFEDKNNDNVINGDKESYDISHDNYITATYHLLKDKLTRELHISAHNSNANNVTHHHKRILPSRARKQLIQQSSRLRPGFIVEESSDESQDTSNCTSPQLDTPLDEEKFFLPLARKCSIVSEEGSCTGTDYQGSECGSDRLLEIDRHDFGESYPSVDIVVTDCSIEEVKEEVKVIEKAKEDTDVDSSGDMSRTLNSNLTSLHFISSSPELRDEEYEKNENSIHSKKQTSRVIIASGCEQERNRNDLEDAISQKSQKSQQNTGNSMPLSTSVRVIVQSKSCNNILLNDENKSTKMKKSPHESQKNTSDT</sequence>
<dbReference type="InterPro" id="IPR000719">
    <property type="entry name" value="Prot_kinase_dom"/>
</dbReference>
<feature type="binding site" evidence="9">
    <location>
        <position position="44"/>
    </location>
    <ligand>
        <name>ATP</name>
        <dbReference type="ChEBI" id="CHEBI:30616"/>
    </ligand>
</feature>
<dbReference type="EC" id="2.7.11.1" evidence="1"/>
<evidence type="ECO:0000256" key="9">
    <source>
        <dbReference type="PROSITE-ProRule" id="PRU10141"/>
    </source>
</evidence>
<organism evidence="12 13">
    <name type="scientific">Dinothrombium tinctorium</name>
    <dbReference type="NCBI Taxonomy" id="1965070"/>
    <lineage>
        <taxon>Eukaryota</taxon>
        <taxon>Metazoa</taxon>
        <taxon>Ecdysozoa</taxon>
        <taxon>Arthropoda</taxon>
        <taxon>Chelicerata</taxon>
        <taxon>Arachnida</taxon>
        <taxon>Acari</taxon>
        <taxon>Acariformes</taxon>
        <taxon>Trombidiformes</taxon>
        <taxon>Prostigmata</taxon>
        <taxon>Anystina</taxon>
        <taxon>Parasitengona</taxon>
        <taxon>Trombidioidea</taxon>
        <taxon>Trombidiidae</taxon>
        <taxon>Dinothrombium</taxon>
    </lineage>
</organism>
<accession>A0A443QQL9</accession>
<evidence type="ECO:0000259" key="11">
    <source>
        <dbReference type="PROSITE" id="PS50011"/>
    </source>
</evidence>
<dbReference type="AlphaFoldDB" id="A0A443QQL9"/>
<comment type="caution">
    <text evidence="12">The sequence shown here is derived from an EMBL/GenBank/DDBJ whole genome shotgun (WGS) entry which is preliminary data.</text>
</comment>
<dbReference type="GO" id="GO:0005524">
    <property type="term" value="F:ATP binding"/>
    <property type="evidence" value="ECO:0007669"/>
    <property type="project" value="UniProtKB-UniRule"/>
</dbReference>
<keyword evidence="3" id="KW-0808">Transferase</keyword>
<feature type="region of interest" description="Disordered" evidence="10">
    <location>
        <begin position="543"/>
        <end position="564"/>
    </location>
</feature>
<dbReference type="InterPro" id="IPR011009">
    <property type="entry name" value="Kinase-like_dom_sf"/>
</dbReference>
<dbReference type="Proteomes" id="UP000285301">
    <property type="component" value="Unassembled WGS sequence"/>
</dbReference>
<dbReference type="Gene3D" id="1.10.510.10">
    <property type="entry name" value="Transferase(Phosphotransferase) domain 1"/>
    <property type="match status" value="1"/>
</dbReference>
<feature type="compositionally biased region" description="Polar residues" evidence="10">
    <location>
        <begin position="587"/>
        <end position="604"/>
    </location>
</feature>
<evidence type="ECO:0000256" key="6">
    <source>
        <dbReference type="ARBA" id="ARBA00022840"/>
    </source>
</evidence>
<evidence type="ECO:0000256" key="8">
    <source>
        <dbReference type="ARBA" id="ARBA00048679"/>
    </source>
</evidence>
<keyword evidence="13" id="KW-1185">Reference proteome</keyword>
<evidence type="ECO:0000313" key="12">
    <source>
        <dbReference type="EMBL" id="RWS05354.1"/>
    </source>
</evidence>
<reference evidence="12 13" key="1">
    <citation type="journal article" date="2018" name="Gigascience">
        <title>Genomes of trombidid mites reveal novel predicted allergens and laterally-transferred genes associated with secondary metabolism.</title>
        <authorList>
            <person name="Dong X."/>
            <person name="Chaisiri K."/>
            <person name="Xia D."/>
            <person name="Armstrong S.D."/>
            <person name="Fang Y."/>
            <person name="Donnelly M.J."/>
            <person name="Kadowaki T."/>
            <person name="McGarry J.W."/>
            <person name="Darby A.C."/>
            <person name="Makepeace B.L."/>
        </authorList>
    </citation>
    <scope>NUCLEOTIDE SEQUENCE [LARGE SCALE GENOMIC DNA]</scope>
    <source>
        <strain evidence="12">UoL-WK</strain>
    </source>
</reference>
<dbReference type="GO" id="GO:0005737">
    <property type="term" value="C:cytoplasm"/>
    <property type="evidence" value="ECO:0007669"/>
    <property type="project" value="TreeGrafter"/>
</dbReference>